<dbReference type="InterPro" id="IPR029031">
    <property type="entry name" value="Gingipain_N_sf"/>
</dbReference>
<gene>
    <name evidence="3" type="ORF">METZ01_LOCUS504922</name>
</gene>
<dbReference type="GO" id="GO:0006508">
    <property type="term" value="P:proteolysis"/>
    <property type="evidence" value="ECO:0007669"/>
    <property type="project" value="InterPro"/>
</dbReference>
<feature type="non-terminal residue" evidence="3">
    <location>
        <position position="232"/>
    </location>
</feature>
<dbReference type="CDD" id="cd02258">
    <property type="entry name" value="Peptidase_C25_N"/>
    <property type="match status" value="1"/>
</dbReference>
<dbReference type="InterPro" id="IPR001769">
    <property type="entry name" value="Gingipain"/>
</dbReference>
<organism evidence="3">
    <name type="scientific">marine metagenome</name>
    <dbReference type="NCBI Taxonomy" id="408172"/>
    <lineage>
        <taxon>unclassified sequences</taxon>
        <taxon>metagenomes</taxon>
        <taxon>ecological metagenomes</taxon>
    </lineage>
</organism>
<evidence type="ECO:0000259" key="2">
    <source>
        <dbReference type="Pfam" id="PF01364"/>
    </source>
</evidence>
<dbReference type="EMBL" id="UINC01223040">
    <property type="protein sequence ID" value="SVE52068.1"/>
    <property type="molecule type" value="Genomic_DNA"/>
</dbReference>
<dbReference type="AlphaFoldDB" id="A0A383E7J8"/>
<dbReference type="Pfam" id="PF01364">
    <property type="entry name" value="Peptidase_C25"/>
    <property type="match status" value="1"/>
</dbReference>
<dbReference type="GO" id="GO:0008234">
    <property type="term" value="F:cysteine-type peptidase activity"/>
    <property type="evidence" value="ECO:0007669"/>
    <property type="project" value="InterPro"/>
</dbReference>
<dbReference type="SUPFAM" id="SSF52129">
    <property type="entry name" value="Caspase-like"/>
    <property type="match status" value="1"/>
</dbReference>
<reference evidence="3" key="1">
    <citation type="submission" date="2018-05" db="EMBL/GenBank/DDBJ databases">
        <authorList>
            <person name="Lanie J.A."/>
            <person name="Ng W.-L."/>
            <person name="Kazmierczak K.M."/>
            <person name="Andrzejewski T.M."/>
            <person name="Davidsen T.M."/>
            <person name="Wayne K.J."/>
            <person name="Tettelin H."/>
            <person name="Glass J.I."/>
            <person name="Rusch D."/>
            <person name="Podicherti R."/>
            <person name="Tsui H.-C.T."/>
            <person name="Winkler M.E."/>
        </authorList>
    </citation>
    <scope>NUCLEOTIDE SEQUENCE</scope>
</reference>
<dbReference type="InterPro" id="IPR029030">
    <property type="entry name" value="Caspase-like_dom_sf"/>
</dbReference>
<sequence>RRRSSHSASHVDLHGNDHEVEYVIVSHPNFFSAATRLAQYHEQRNGLKTIVVTPQEIYNEFSSGTKDITAIRDFLRMFYKKPNNKLKYLLLFGDASYDPLNRITANTNYIPSFQSKNSISPTQSFITDDFFGLLDDYEGIFSNDLVDIGIGRFPVQTLAEANNVVDKVLNYNSGLSIGDWRNMVAFVADDGDASDGNTHMWQADSLANIIADKYSNINIDKIYLDSYNQEST</sequence>
<keyword evidence="1" id="KW-0732">Signal</keyword>
<evidence type="ECO:0000256" key="1">
    <source>
        <dbReference type="ARBA" id="ARBA00022729"/>
    </source>
</evidence>
<name>A0A383E7J8_9ZZZZ</name>
<dbReference type="Gene3D" id="3.40.50.10390">
    <property type="entry name" value="Gingipain r, domain 1"/>
    <property type="match status" value="1"/>
</dbReference>
<dbReference type="Gene3D" id="3.40.50.1460">
    <property type="match status" value="1"/>
</dbReference>
<feature type="non-terminal residue" evidence="3">
    <location>
        <position position="1"/>
    </location>
</feature>
<protein>
    <recommendedName>
        <fullName evidence="2">Gingipain domain-containing protein</fullName>
    </recommendedName>
</protein>
<evidence type="ECO:0000313" key="3">
    <source>
        <dbReference type="EMBL" id="SVE52068.1"/>
    </source>
</evidence>
<accession>A0A383E7J8</accession>
<feature type="domain" description="Gingipain" evidence="2">
    <location>
        <begin position="22"/>
        <end position="231"/>
    </location>
</feature>
<proteinExistence type="predicted"/>